<sequence>MSLSYFLAMGQQDCFFTFVVRICVSLSFCSLVALVWLAWDDSVASLYALRKVFQSPASPPRPCTSFDNRISNALDKARVARLQYMADSLLIPISVVMFVPLAMFFLYIADASEPSVVFKAVIMCLRHFATLYWKCLRCSSGFSVADIEYMFSFWMSFIAVRTYFEQSHVLFLMYGGFWSAARVLLAVSLLDCRMSVRWNIFLSTVTCFCSWERREQLRIDGHSSMGAFVHQCIVETSTCVLICFASAFLEACEKDRVKASVESSQSGRAYQAAQTLLGVFCDAQLRICPQCNIIAHSPHLLHLLGSGGTRNTLHGCSFLQYLPEPDKQRFQDFISGATVLQQRSQDFSSKHTAASIAEGPSLGDFSMGHATSTQVSLQREGVAHPMPVELFLINIADVQDAPEFLMGIRETCEALPREACTDAPGADALRQPAAAPTARGPDPEAGQGGAVHSPRAKAAGAAQAPAQQQAPPQTLAAGDGQRPLGALAQRPVHSVGRRSRSSISSSSRASSSSAGSGALDAGRISSVCLRLNFRSRGLRVEDMLLRFEGGRRSPLLKDWLPKETVDAVRRSSQDLMNQREYRPADEELVAGVGAGTVRFSSGGSTFLLAERAELAVDGYFTDPRDSSEESDYISPFIFMYLSGVSKLRVPWQSGPQRVSKRLDPIDESPTDVAYDGDAPTLRRRTNEGTGEGCKERGCPKRSGEHVRA</sequence>
<reference evidence="3" key="1">
    <citation type="submission" date="2023-10" db="EMBL/GenBank/DDBJ databases">
        <authorList>
            <person name="Chen Y."/>
            <person name="Shah S."/>
            <person name="Dougan E. K."/>
            <person name="Thang M."/>
            <person name="Chan C."/>
        </authorList>
    </citation>
    <scope>NUCLEOTIDE SEQUENCE [LARGE SCALE GENOMIC DNA]</scope>
</reference>
<keyword evidence="2" id="KW-1133">Transmembrane helix</keyword>
<feature type="region of interest" description="Disordered" evidence="1">
    <location>
        <begin position="429"/>
        <end position="519"/>
    </location>
</feature>
<feature type="compositionally biased region" description="Low complexity" evidence="1">
    <location>
        <begin position="456"/>
        <end position="477"/>
    </location>
</feature>
<accession>A0ABN9SQU4</accession>
<gene>
    <name evidence="3" type="ORF">PCOR1329_LOCUS31738</name>
</gene>
<comment type="caution">
    <text evidence="3">The sequence shown here is derived from an EMBL/GenBank/DDBJ whole genome shotgun (WGS) entry which is preliminary data.</text>
</comment>
<feature type="region of interest" description="Disordered" evidence="1">
    <location>
        <begin position="660"/>
        <end position="708"/>
    </location>
</feature>
<organism evidence="3 4">
    <name type="scientific">Prorocentrum cordatum</name>
    <dbReference type="NCBI Taxonomy" id="2364126"/>
    <lineage>
        <taxon>Eukaryota</taxon>
        <taxon>Sar</taxon>
        <taxon>Alveolata</taxon>
        <taxon>Dinophyceae</taxon>
        <taxon>Prorocentrales</taxon>
        <taxon>Prorocentraceae</taxon>
        <taxon>Prorocentrum</taxon>
    </lineage>
</organism>
<feature type="transmembrane region" description="Helical" evidence="2">
    <location>
        <begin position="89"/>
        <end position="109"/>
    </location>
</feature>
<proteinExistence type="predicted"/>
<keyword evidence="2" id="KW-0812">Transmembrane</keyword>
<evidence type="ECO:0000313" key="4">
    <source>
        <dbReference type="Proteomes" id="UP001189429"/>
    </source>
</evidence>
<name>A0ABN9SQU4_9DINO</name>
<dbReference type="Proteomes" id="UP001189429">
    <property type="component" value="Unassembled WGS sequence"/>
</dbReference>
<feature type="compositionally biased region" description="Low complexity" evidence="1">
    <location>
        <begin position="501"/>
        <end position="518"/>
    </location>
</feature>
<feature type="compositionally biased region" description="Basic and acidic residues" evidence="1">
    <location>
        <begin position="692"/>
        <end position="708"/>
    </location>
</feature>
<feature type="transmembrane region" description="Helical" evidence="2">
    <location>
        <begin position="15"/>
        <end position="39"/>
    </location>
</feature>
<keyword evidence="2" id="KW-0472">Membrane</keyword>
<evidence type="ECO:0000256" key="1">
    <source>
        <dbReference type="SAM" id="MobiDB-lite"/>
    </source>
</evidence>
<dbReference type="EMBL" id="CAUYUJ010012603">
    <property type="protein sequence ID" value="CAK0834271.1"/>
    <property type="molecule type" value="Genomic_DNA"/>
</dbReference>
<protein>
    <submittedName>
        <fullName evidence="3">Uncharacterized protein</fullName>
    </submittedName>
</protein>
<keyword evidence="4" id="KW-1185">Reference proteome</keyword>
<evidence type="ECO:0000256" key="2">
    <source>
        <dbReference type="SAM" id="Phobius"/>
    </source>
</evidence>
<evidence type="ECO:0000313" key="3">
    <source>
        <dbReference type="EMBL" id="CAK0834271.1"/>
    </source>
</evidence>